<feature type="compositionally biased region" description="Basic residues" evidence="3">
    <location>
        <begin position="39"/>
        <end position="53"/>
    </location>
</feature>
<gene>
    <name evidence="5" type="ORF">DNH61_22900</name>
</gene>
<keyword evidence="2 4" id="KW-0472">Membrane</keyword>
<dbReference type="OrthoDB" id="1726708at2"/>
<feature type="region of interest" description="Disordered" evidence="3">
    <location>
        <begin position="1"/>
        <end position="60"/>
    </location>
</feature>
<sequence length="534" mass="59971">MQDGQGHEQEHENGRPVDGKPPQEPGKHSSGSPETMIIRQHRVRKQPPAKKNKQKQEDLSIPSAMEDFRALLKEQVGFGASFDVVIREMTFGDRKTALFFMNGFAKDTILTEVLKRLTYLQSEQISTDAVQSFLELYIPAIQVEKVTKQDKMLDAVLAGSSALFIEKEQAVLVIDAKSYPARTPEEPTLERVVRGSRDGFVETLMINISLVRRRLRDKHLRYEMVKVGKRTQTDVCIAYIDDIADHKLVDSVKKKINGVEVDGIPLADKQLEEATVKRGWNPYPLVRYSERPDVVAAQLLAGNVAVFVDTSPSVMLLPTTFFEMAQHAEEDRQTPFIGTYLRWVRFAGILASMFLLPLWFLLVVEENLLPPALGFIGPTDAGKIPLLLQFLLVEVGVDLLRMAAVHTPTPLATAMSLISAILIGDIAVKTGLFINEVILYMAVAAIGMFATPSYELGLANRIVRLVLLVLVAAFRIPGFMLGCTLLIVLLAVERSFNRPYLWPFIPFNRRALGELILRRPFLKQRKRTVLFKPK</sequence>
<dbReference type="Proteomes" id="UP000249522">
    <property type="component" value="Unassembled WGS sequence"/>
</dbReference>
<proteinExistence type="inferred from homology"/>
<evidence type="ECO:0000313" key="5">
    <source>
        <dbReference type="EMBL" id="PZD93731.1"/>
    </source>
</evidence>
<dbReference type="PANTHER" id="PTHR22550">
    <property type="entry name" value="SPORE GERMINATION PROTEIN"/>
    <property type="match status" value="1"/>
</dbReference>
<dbReference type="InterPro" id="IPR004995">
    <property type="entry name" value="Spore_Ger"/>
</dbReference>
<dbReference type="GO" id="GO:0016020">
    <property type="term" value="C:membrane"/>
    <property type="evidence" value="ECO:0007669"/>
    <property type="project" value="InterPro"/>
</dbReference>
<evidence type="ECO:0000256" key="1">
    <source>
        <dbReference type="ARBA" id="ARBA00005278"/>
    </source>
</evidence>
<feature type="transmembrane region" description="Helical" evidence="4">
    <location>
        <begin position="410"/>
        <end position="428"/>
    </location>
</feature>
<keyword evidence="6" id="KW-1185">Reference proteome</keyword>
<accession>A0A2W1LPH3</accession>
<feature type="transmembrane region" description="Helical" evidence="4">
    <location>
        <begin position="437"/>
        <end position="454"/>
    </location>
</feature>
<keyword evidence="4" id="KW-1133">Transmembrane helix</keyword>
<dbReference type="GO" id="GO:0009847">
    <property type="term" value="P:spore germination"/>
    <property type="evidence" value="ECO:0007669"/>
    <property type="project" value="InterPro"/>
</dbReference>
<evidence type="ECO:0000256" key="3">
    <source>
        <dbReference type="SAM" id="MobiDB-lite"/>
    </source>
</evidence>
<comment type="caution">
    <text evidence="5">The sequence shown here is derived from an EMBL/GenBank/DDBJ whole genome shotgun (WGS) entry which is preliminary data.</text>
</comment>
<dbReference type="PIRSF" id="PIRSF005690">
    <property type="entry name" value="GerBA"/>
    <property type="match status" value="1"/>
</dbReference>
<dbReference type="InterPro" id="IPR050768">
    <property type="entry name" value="UPF0353/GerABKA_families"/>
</dbReference>
<evidence type="ECO:0000256" key="4">
    <source>
        <dbReference type="SAM" id="Phobius"/>
    </source>
</evidence>
<protein>
    <submittedName>
        <fullName evidence="5">Spore germination protein</fullName>
    </submittedName>
</protein>
<dbReference type="PANTHER" id="PTHR22550:SF9">
    <property type="entry name" value="STAGE V SPORULATION PROTEIN AF"/>
    <property type="match status" value="1"/>
</dbReference>
<dbReference type="AlphaFoldDB" id="A0A2W1LPH3"/>
<feature type="transmembrane region" description="Helical" evidence="4">
    <location>
        <begin position="466"/>
        <end position="492"/>
    </location>
</feature>
<organism evidence="5 6">
    <name type="scientific">Paenibacillus sambharensis</name>
    <dbReference type="NCBI Taxonomy" id="1803190"/>
    <lineage>
        <taxon>Bacteria</taxon>
        <taxon>Bacillati</taxon>
        <taxon>Bacillota</taxon>
        <taxon>Bacilli</taxon>
        <taxon>Bacillales</taxon>
        <taxon>Paenibacillaceae</taxon>
        <taxon>Paenibacillus</taxon>
    </lineage>
</organism>
<feature type="transmembrane region" description="Helical" evidence="4">
    <location>
        <begin position="343"/>
        <end position="364"/>
    </location>
</feature>
<evidence type="ECO:0000256" key="2">
    <source>
        <dbReference type="ARBA" id="ARBA00023136"/>
    </source>
</evidence>
<keyword evidence="4" id="KW-0812">Transmembrane</keyword>
<dbReference type="Pfam" id="PF03323">
    <property type="entry name" value="GerA"/>
    <property type="match status" value="1"/>
</dbReference>
<comment type="similarity">
    <text evidence="1">Belongs to the GerABKA family.</text>
</comment>
<reference evidence="5 6" key="1">
    <citation type="submission" date="2018-06" db="EMBL/GenBank/DDBJ databases">
        <title>Paenibacillus imtechensis sp. nov.</title>
        <authorList>
            <person name="Pinnaka A.K."/>
            <person name="Singh H."/>
            <person name="Kaur M."/>
        </authorList>
    </citation>
    <scope>NUCLEOTIDE SEQUENCE [LARGE SCALE GENOMIC DNA]</scope>
    <source>
        <strain evidence="5 6">SMB1</strain>
    </source>
</reference>
<evidence type="ECO:0000313" key="6">
    <source>
        <dbReference type="Proteomes" id="UP000249522"/>
    </source>
</evidence>
<name>A0A2W1LPH3_9BACL</name>
<feature type="compositionally biased region" description="Basic and acidic residues" evidence="3">
    <location>
        <begin position="1"/>
        <end position="18"/>
    </location>
</feature>
<dbReference type="EMBL" id="QKRB01000057">
    <property type="protein sequence ID" value="PZD93731.1"/>
    <property type="molecule type" value="Genomic_DNA"/>
</dbReference>